<dbReference type="Pfam" id="PF06808">
    <property type="entry name" value="DctM"/>
    <property type="match status" value="1"/>
</dbReference>
<dbReference type="InterPro" id="IPR004681">
    <property type="entry name" value="TRAP_DctM"/>
</dbReference>
<feature type="transmembrane region" description="Helical" evidence="7">
    <location>
        <begin position="134"/>
        <end position="161"/>
    </location>
</feature>
<keyword evidence="4 7" id="KW-0812">Transmembrane</keyword>
<keyword evidence="6 7" id="KW-0472">Membrane</keyword>
<evidence type="ECO:0000256" key="3">
    <source>
        <dbReference type="ARBA" id="ARBA00022519"/>
    </source>
</evidence>
<gene>
    <name evidence="9" type="ORF">SAMN05660836_02502</name>
</gene>
<dbReference type="InterPro" id="IPR010656">
    <property type="entry name" value="DctM"/>
</dbReference>
<sequence>MIWVFLGSFLLTMLLGVPVAFCLALSSMIFLIISGDIPLHLIPQRMFTGMDSFPLMAVPFFILAGDLMNSAGITERIVRFSTALVGHIRGGLAHVNIVASMFFAGISGSAVADTAALGSILIPAMEKDGYSKSFAAAVTASSSIIGPIIPPSIPVVIYALVGSVSVGALFLSGVIPGILIGLGLMAVAYVISRKYDYGTKRPVASVREFLAACWGALIPLIMPLIILGGILSGIFTPTEAASVAAGYAVIVGLLVLRTLKLSDLPSIFYRAMLTTSTIFLVMACANVFTWILGTEMIPQKIASAITSISQNPYVLLLLINLVLFIVGCFLEGIAAIIIMVPILLPIAQHAGIDPVHFGIIVVMNLMIGLITPPLGLCLFVCCSVSNVDFVDLVKAIFPFLLIEIVTLFVVTYVPGVALFVPRMFGY</sequence>
<evidence type="ECO:0000256" key="7">
    <source>
        <dbReference type="SAM" id="Phobius"/>
    </source>
</evidence>
<dbReference type="AlphaFoldDB" id="A0A1I4VX94"/>
<dbReference type="OrthoDB" id="9790209at2"/>
<evidence type="ECO:0000259" key="8">
    <source>
        <dbReference type="Pfam" id="PF06808"/>
    </source>
</evidence>
<accession>A0A1I4VX94</accession>
<dbReference type="Proteomes" id="UP000199611">
    <property type="component" value="Unassembled WGS sequence"/>
</dbReference>
<keyword evidence="3" id="KW-0997">Cell inner membrane</keyword>
<feature type="transmembrane region" description="Helical" evidence="7">
    <location>
        <begin position="6"/>
        <end position="33"/>
    </location>
</feature>
<feature type="transmembrane region" description="Helical" evidence="7">
    <location>
        <begin position="241"/>
        <end position="259"/>
    </location>
</feature>
<keyword evidence="10" id="KW-1185">Reference proteome</keyword>
<dbReference type="PIRSF" id="PIRSF006066">
    <property type="entry name" value="HI0050"/>
    <property type="match status" value="1"/>
</dbReference>
<evidence type="ECO:0000256" key="1">
    <source>
        <dbReference type="ARBA" id="ARBA00004429"/>
    </source>
</evidence>
<evidence type="ECO:0000256" key="6">
    <source>
        <dbReference type="ARBA" id="ARBA00023136"/>
    </source>
</evidence>
<feature type="domain" description="TRAP C4-dicarboxylate transport system permease DctM subunit" evidence="8">
    <location>
        <begin position="6"/>
        <end position="415"/>
    </location>
</feature>
<evidence type="ECO:0000313" key="10">
    <source>
        <dbReference type="Proteomes" id="UP000199611"/>
    </source>
</evidence>
<feature type="transmembrane region" description="Helical" evidence="7">
    <location>
        <begin position="395"/>
        <end position="420"/>
    </location>
</feature>
<dbReference type="GO" id="GO:0022857">
    <property type="term" value="F:transmembrane transporter activity"/>
    <property type="evidence" value="ECO:0007669"/>
    <property type="project" value="TreeGrafter"/>
</dbReference>
<feature type="transmembrane region" description="Helical" evidence="7">
    <location>
        <begin position="271"/>
        <end position="293"/>
    </location>
</feature>
<organism evidence="9 10">
    <name type="scientific">Thermodesulforhabdus norvegica</name>
    <dbReference type="NCBI Taxonomy" id="39841"/>
    <lineage>
        <taxon>Bacteria</taxon>
        <taxon>Pseudomonadati</taxon>
        <taxon>Thermodesulfobacteriota</taxon>
        <taxon>Syntrophobacteria</taxon>
        <taxon>Syntrophobacterales</taxon>
        <taxon>Thermodesulforhabdaceae</taxon>
        <taxon>Thermodesulforhabdus</taxon>
    </lineage>
</organism>
<dbReference type="NCBIfam" id="TIGR00786">
    <property type="entry name" value="dctM"/>
    <property type="match status" value="1"/>
</dbReference>
<protein>
    <submittedName>
        <fullName evidence="9">TRAP transporter, DctM subunit</fullName>
    </submittedName>
</protein>
<feature type="transmembrane region" description="Helical" evidence="7">
    <location>
        <begin position="355"/>
        <end position="375"/>
    </location>
</feature>
<proteinExistence type="predicted"/>
<evidence type="ECO:0000256" key="5">
    <source>
        <dbReference type="ARBA" id="ARBA00022989"/>
    </source>
</evidence>
<evidence type="ECO:0000256" key="4">
    <source>
        <dbReference type="ARBA" id="ARBA00022692"/>
    </source>
</evidence>
<evidence type="ECO:0000313" key="9">
    <source>
        <dbReference type="EMBL" id="SFN05861.1"/>
    </source>
</evidence>
<feature type="transmembrane region" description="Helical" evidence="7">
    <location>
        <begin position="93"/>
        <end position="122"/>
    </location>
</feature>
<comment type="subcellular location">
    <subcellularLocation>
        <location evidence="1">Cell inner membrane</location>
        <topology evidence="1">Multi-pass membrane protein</topology>
    </subcellularLocation>
</comment>
<keyword evidence="5 7" id="KW-1133">Transmembrane helix</keyword>
<dbReference type="PANTHER" id="PTHR33362">
    <property type="entry name" value="SIALIC ACID TRAP TRANSPORTER PERMEASE PROTEIN SIAT-RELATED"/>
    <property type="match status" value="1"/>
</dbReference>
<feature type="transmembrane region" description="Helical" evidence="7">
    <location>
        <begin position="313"/>
        <end position="343"/>
    </location>
</feature>
<dbReference type="EMBL" id="FOUU01000012">
    <property type="protein sequence ID" value="SFN05861.1"/>
    <property type="molecule type" value="Genomic_DNA"/>
</dbReference>
<reference evidence="9 10" key="1">
    <citation type="submission" date="2016-10" db="EMBL/GenBank/DDBJ databases">
        <authorList>
            <person name="de Groot N.N."/>
        </authorList>
    </citation>
    <scope>NUCLEOTIDE SEQUENCE [LARGE SCALE GENOMIC DNA]</scope>
    <source>
        <strain evidence="9 10">DSM 9990</strain>
    </source>
</reference>
<feature type="transmembrane region" description="Helical" evidence="7">
    <location>
        <begin position="212"/>
        <end position="235"/>
    </location>
</feature>
<dbReference type="PANTHER" id="PTHR33362:SF3">
    <property type="entry name" value="SIALIC ACID TRAP TRANSPORTER PERMEASE PROTEIN SIAT"/>
    <property type="match status" value="1"/>
</dbReference>
<name>A0A1I4VX94_9BACT</name>
<dbReference type="GO" id="GO:0005886">
    <property type="term" value="C:plasma membrane"/>
    <property type="evidence" value="ECO:0007669"/>
    <property type="project" value="UniProtKB-SubCell"/>
</dbReference>
<dbReference type="STRING" id="39841.SAMN05660836_02502"/>
<dbReference type="RefSeq" id="WP_093396239.1">
    <property type="nucleotide sequence ID" value="NZ_FOUU01000012.1"/>
</dbReference>
<evidence type="ECO:0000256" key="2">
    <source>
        <dbReference type="ARBA" id="ARBA00022475"/>
    </source>
</evidence>
<feature type="transmembrane region" description="Helical" evidence="7">
    <location>
        <begin position="167"/>
        <end position="191"/>
    </location>
</feature>
<keyword evidence="2" id="KW-1003">Cell membrane</keyword>
<feature type="transmembrane region" description="Helical" evidence="7">
    <location>
        <begin position="53"/>
        <end position="73"/>
    </location>
</feature>